<feature type="transmembrane region" description="Helical" evidence="5">
    <location>
        <begin position="103"/>
        <end position="120"/>
    </location>
</feature>
<evidence type="ECO:0000259" key="6">
    <source>
        <dbReference type="PROSITE" id="PS50801"/>
    </source>
</evidence>
<sequence>MFTSESGIWRPYSCHGACVANSRSFLATARADVPASIVVALVALPLCLGIAVASGAPPFAGMIAGIVGGLVVGFLSKSPLSVSGPAAGLTVIVFEAIERLPSFQVFLLAVVLAGVLQLAFSFTRAGVLAEFVPSSVITGMLAAIGLILILKQVPHAIGYDGDFEGSFEYASRAGGNTFTDLWASVSQDIAPGAVLIGGVSLAFLFWWDHAKPKQGPLRLLPGPLVVVVIGVVGNMLLGALRPEWQLGGAHLVRVPVAGGAREFLGQFQLPDFAAIGTSAVWTTAITLAIVASLESLLSVKAVDELDPRRRTTDKNWELMAQGGGNIVSGLLGGLPVTSVIVRSSANVDAGAESKLSAMLHATWLLLSVALIPALLNLIPLSALAAVLIATGYKLCKPKLFTERFKQGWSQFIPFIVTILAILRTDLLIGILVGLVVGFVFVVARNFRPALTFACDDEDCLIRARRNLYFIHKYELQKSLAKVPDGANLLIDLSSTSYVDLDNVDIINAFIKGADYRGISVVVRSDVAERTAPMIQAPSTGVRYA</sequence>
<feature type="transmembrane region" description="Helical" evidence="5">
    <location>
        <begin position="411"/>
        <end position="443"/>
    </location>
</feature>
<accession>A0A411LH98</accession>
<dbReference type="OrthoDB" id="9769739at2"/>
<feature type="transmembrane region" description="Helical" evidence="5">
    <location>
        <begin position="318"/>
        <end position="341"/>
    </location>
</feature>
<dbReference type="GO" id="GO:0016020">
    <property type="term" value="C:membrane"/>
    <property type="evidence" value="ECO:0007669"/>
    <property type="project" value="UniProtKB-SubCell"/>
</dbReference>
<evidence type="ECO:0000256" key="3">
    <source>
        <dbReference type="ARBA" id="ARBA00022989"/>
    </source>
</evidence>
<dbReference type="Proteomes" id="UP000594836">
    <property type="component" value="Chromosome"/>
</dbReference>
<dbReference type="PANTHER" id="PTHR11814">
    <property type="entry name" value="SULFATE TRANSPORTER"/>
    <property type="match status" value="1"/>
</dbReference>
<dbReference type="InterPro" id="IPR011547">
    <property type="entry name" value="SLC26A/SulP_dom"/>
</dbReference>
<feature type="transmembrane region" description="Helical" evidence="5">
    <location>
        <begin position="33"/>
        <end position="53"/>
    </location>
</feature>
<feature type="transmembrane region" description="Helical" evidence="5">
    <location>
        <begin position="219"/>
        <end position="240"/>
    </location>
</feature>
<name>A0A411LH98_SPHPI</name>
<dbReference type="Pfam" id="PF00916">
    <property type="entry name" value="Sulfate_transp"/>
    <property type="match status" value="1"/>
</dbReference>
<dbReference type="EMBL" id="JABEOU010000033">
    <property type="protein sequence ID" value="NNG57564.1"/>
    <property type="molecule type" value="Genomic_DNA"/>
</dbReference>
<feature type="transmembrane region" description="Helical" evidence="5">
    <location>
        <begin position="189"/>
        <end position="207"/>
    </location>
</feature>
<feature type="transmembrane region" description="Helical" evidence="5">
    <location>
        <begin position="272"/>
        <end position="297"/>
    </location>
</feature>
<reference evidence="8 10" key="2">
    <citation type="submission" date="2020-12" db="EMBL/GenBank/DDBJ databases">
        <title>FDA dAtabase for Regulatory Grade micrObial Sequences (FDA-ARGOS): Supporting development and validation of Infectious Disease Dx tests.</title>
        <authorList>
            <person name="Sproer C."/>
            <person name="Gronow S."/>
            <person name="Severitt S."/>
            <person name="Schroder I."/>
            <person name="Tallon L."/>
            <person name="Sadzewicz L."/>
            <person name="Zhao X."/>
            <person name="Boylan J."/>
            <person name="Ott S."/>
            <person name="Bowen H."/>
            <person name="Vavikolanu K."/>
            <person name="Mehta A."/>
            <person name="Aluvathingal J."/>
            <person name="Nadendla S."/>
            <person name="Lowell S."/>
            <person name="Myers T."/>
            <person name="Yan Y."/>
            <person name="Sichtig H."/>
        </authorList>
    </citation>
    <scope>NUCLEOTIDE SEQUENCE [LARGE SCALE GENOMIC DNA]</scope>
    <source>
        <strain evidence="8 10">FDAARGOS_881</strain>
    </source>
</reference>
<keyword evidence="2 5" id="KW-0812">Transmembrane</keyword>
<evidence type="ECO:0000256" key="2">
    <source>
        <dbReference type="ARBA" id="ARBA00022692"/>
    </source>
</evidence>
<evidence type="ECO:0000313" key="9">
    <source>
        <dbReference type="Proteomes" id="UP000550136"/>
    </source>
</evidence>
<proteinExistence type="predicted"/>
<feature type="transmembrane region" description="Helical" evidence="5">
    <location>
        <begin position="127"/>
        <end position="150"/>
    </location>
</feature>
<evidence type="ECO:0000256" key="5">
    <source>
        <dbReference type="SAM" id="Phobius"/>
    </source>
</evidence>
<evidence type="ECO:0000313" key="8">
    <source>
        <dbReference type="EMBL" id="QPT08251.1"/>
    </source>
</evidence>
<feature type="transmembrane region" description="Helical" evidence="5">
    <location>
        <begin position="361"/>
        <end position="390"/>
    </location>
</feature>
<dbReference type="GO" id="GO:0055085">
    <property type="term" value="P:transmembrane transport"/>
    <property type="evidence" value="ECO:0007669"/>
    <property type="project" value="InterPro"/>
</dbReference>
<feature type="domain" description="STAS" evidence="6">
    <location>
        <begin position="460"/>
        <end position="522"/>
    </location>
</feature>
<protein>
    <submittedName>
        <fullName evidence="7">SulP family inorganic anion transporter</fullName>
    </submittedName>
</protein>
<dbReference type="PROSITE" id="PS50801">
    <property type="entry name" value="STAS"/>
    <property type="match status" value="1"/>
</dbReference>
<feature type="transmembrane region" description="Helical" evidence="5">
    <location>
        <begin position="59"/>
        <end position="75"/>
    </location>
</feature>
<evidence type="ECO:0000256" key="4">
    <source>
        <dbReference type="ARBA" id="ARBA00023136"/>
    </source>
</evidence>
<dbReference type="InterPro" id="IPR001902">
    <property type="entry name" value="SLC26A/SulP_fam"/>
</dbReference>
<keyword evidence="3 5" id="KW-1133">Transmembrane helix</keyword>
<gene>
    <name evidence="7" type="ORF">HKX06_09280</name>
    <name evidence="8" type="ORF">I6G38_16130</name>
</gene>
<evidence type="ECO:0000256" key="1">
    <source>
        <dbReference type="ARBA" id="ARBA00004141"/>
    </source>
</evidence>
<organism evidence="7 9">
    <name type="scientific">Sphingomonas paucimobilis</name>
    <name type="common">Pseudomonas paucimobilis</name>
    <dbReference type="NCBI Taxonomy" id="13689"/>
    <lineage>
        <taxon>Bacteria</taxon>
        <taxon>Pseudomonadati</taxon>
        <taxon>Pseudomonadota</taxon>
        <taxon>Alphaproteobacteria</taxon>
        <taxon>Sphingomonadales</taxon>
        <taxon>Sphingomonadaceae</taxon>
        <taxon>Sphingomonas</taxon>
    </lineage>
</organism>
<dbReference type="AlphaFoldDB" id="A0A411LH98"/>
<evidence type="ECO:0000313" key="7">
    <source>
        <dbReference type="EMBL" id="NNG57564.1"/>
    </source>
</evidence>
<reference evidence="7 9" key="1">
    <citation type="submission" date="2020-05" db="EMBL/GenBank/DDBJ databases">
        <title>Draft Genome Sequences of Sphingomonas sp. Isolated from the International Space Station.</title>
        <authorList>
            <person name="Bijlani S."/>
            <person name="Singh N.K."/>
            <person name="Mason C.E."/>
            <person name="Wang C.C."/>
            <person name="Venkateswaran K."/>
        </authorList>
    </citation>
    <scope>NUCLEOTIDE SEQUENCE [LARGE SCALE GENOMIC DNA]</scope>
    <source>
        <strain evidence="7 9">FKI-L5-BR-P1</strain>
    </source>
</reference>
<dbReference type="Proteomes" id="UP000550136">
    <property type="component" value="Unassembled WGS sequence"/>
</dbReference>
<dbReference type="InterPro" id="IPR002645">
    <property type="entry name" value="STAS_dom"/>
</dbReference>
<comment type="subcellular location">
    <subcellularLocation>
        <location evidence="1">Membrane</location>
        <topology evidence="1">Multi-pass membrane protein</topology>
    </subcellularLocation>
</comment>
<evidence type="ECO:0000313" key="10">
    <source>
        <dbReference type="Proteomes" id="UP000594836"/>
    </source>
</evidence>
<dbReference type="EMBL" id="CP065713">
    <property type="protein sequence ID" value="QPT08251.1"/>
    <property type="molecule type" value="Genomic_DNA"/>
</dbReference>
<keyword evidence="4 5" id="KW-0472">Membrane</keyword>